<feature type="domain" description="Zn(2)-C6 fungal-type" evidence="6">
    <location>
        <begin position="17"/>
        <end position="47"/>
    </location>
</feature>
<keyword evidence="8" id="KW-1185">Reference proteome</keyword>
<keyword evidence="5" id="KW-0539">Nucleus</keyword>
<dbReference type="OrthoDB" id="4216928at2759"/>
<dbReference type="GO" id="GO:0008270">
    <property type="term" value="F:zinc ion binding"/>
    <property type="evidence" value="ECO:0007669"/>
    <property type="project" value="InterPro"/>
</dbReference>
<gene>
    <name evidence="7" type="ORF">B0J13DRAFT_543735</name>
</gene>
<organism evidence="7 8">
    <name type="scientific">Dactylonectria estremocensis</name>
    <dbReference type="NCBI Taxonomy" id="1079267"/>
    <lineage>
        <taxon>Eukaryota</taxon>
        <taxon>Fungi</taxon>
        <taxon>Dikarya</taxon>
        <taxon>Ascomycota</taxon>
        <taxon>Pezizomycotina</taxon>
        <taxon>Sordariomycetes</taxon>
        <taxon>Hypocreomycetidae</taxon>
        <taxon>Hypocreales</taxon>
        <taxon>Nectriaceae</taxon>
        <taxon>Dactylonectria</taxon>
    </lineage>
</organism>
<keyword evidence="4" id="KW-0804">Transcription</keyword>
<keyword evidence="1" id="KW-0479">Metal-binding</keyword>
<accession>A0A9P9FD55</accession>
<name>A0A9P9FD55_9HYPO</name>
<dbReference type="GO" id="GO:0000981">
    <property type="term" value="F:DNA-binding transcription factor activity, RNA polymerase II-specific"/>
    <property type="evidence" value="ECO:0007669"/>
    <property type="project" value="InterPro"/>
</dbReference>
<evidence type="ECO:0000259" key="6">
    <source>
        <dbReference type="PROSITE" id="PS50048"/>
    </source>
</evidence>
<dbReference type="InterPro" id="IPR001138">
    <property type="entry name" value="Zn2Cys6_DnaBD"/>
</dbReference>
<proteinExistence type="predicted"/>
<dbReference type="SUPFAM" id="SSF57701">
    <property type="entry name" value="Zn2/Cys6 DNA-binding domain"/>
    <property type="match status" value="1"/>
</dbReference>
<keyword evidence="3" id="KW-0805">Transcription regulation</keyword>
<dbReference type="PANTHER" id="PTHR47660">
    <property type="entry name" value="TRANSCRIPTION FACTOR WITH C2H2 AND ZN(2)-CYS(6) DNA BINDING DOMAIN (EUROFUNG)-RELATED-RELATED"/>
    <property type="match status" value="1"/>
</dbReference>
<keyword evidence="2" id="KW-0862">Zinc</keyword>
<evidence type="ECO:0000256" key="1">
    <source>
        <dbReference type="ARBA" id="ARBA00022723"/>
    </source>
</evidence>
<dbReference type="PANTHER" id="PTHR47660:SF3">
    <property type="entry name" value="FINGER DOMAIN PROTEIN, PUTATIVE (AFU_ORTHOLOGUE AFUA_4G03310)-RELATED"/>
    <property type="match status" value="1"/>
</dbReference>
<dbReference type="AlphaFoldDB" id="A0A9P9FD55"/>
<evidence type="ECO:0000313" key="8">
    <source>
        <dbReference type="Proteomes" id="UP000717696"/>
    </source>
</evidence>
<evidence type="ECO:0000256" key="5">
    <source>
        <dbReference type="ARBA" id="ARBA00023242"/>
    </source>
</evidence>
<comment type="caution">
    <text evidence="7">The sequence shown here is derived from an EMBL/GenBank/DDBJ whole genome shotgun (WGS) entry which is preliminary data.</text>
</comment>
<dbReference type="PROSITE" id="PS50048">
    <property type="entry name" value="ZN2_CY6_FUNGAL_2"/>
    <property type="match status" value="1"/>
</dbReference>
<dbReference type="EMBL" id="JAGMUU010000003">
    <property type="protein sequence ID" value="KAH7158182.1"/>
    <property type="molecule type" value="Genomic_DNA"/>
</dbReference>
<protein>
    <recommendedName>
        <fullName evidence="6">Zn(2)-C6 fungal-type domain-containing protein</fullName>
    </recommendedName>
</protein>
<reference evidence="7" key="1">
    <citation type="journal article" date="2021" name="Nat. Commun.">
        <title>Genetic determinants of endophytism in the Arabidopsis root mycobiome.</title>
        <authorList>
            <person name="Mesny F."/>
            <person name="Miyauchi S."/>
            <person name="Thiergart T."/>
            <person name="Pickel B."/>
            <person name="Atanasova L."/>
            <person name="Karlsson M."/>
            <person name="Huettel B."/>
            <person name="Barry K.W."/>
            <person name="Haridas S."/>
            <person name="Chen C."/>
            <person name="Bauer D."/>
            <person name="Andreopoulos W."/>
            <person name="Pangilinan J."/>
            <person name="LaButti K."/>
            <person name="Riley R."/>
            <person name="Lipzen A."/>
            <person name="Clum A."/>
            <person name="Drula E."/>
            <person name="Henrissat B."/>
            <person name="Kohler A."/>
            <person name="Grigoriev I.V."/>
            <person name="Martin F.M."/>
            <person name="Hacquard S."/>
        </authorList>
    </citation>
    <scope>NUCLEOTIDE SEQUENCE</scope>
    <source>
        <strain evidence="7">MPI-CAGE-AT-0021</strain>
    </source>
</reference>
<dbReference type="CDD" id="cd00067">
    <property type="entry name" value="GAL4"/>
    <property type="match status" value="1"/>
</dbReference>
<evidence type="ECO:0000313" key="7">
    <source>
        <dbReference type="EMBL" id="KAH7158182.1"/>
    </source>
</evidence>
<dbReference type="Proteomes" id="UP000717696">
    <property type="component" value="Unassembled WGS sequence"/>
</dbReference>
<evidence type="ECO:0000256" key="2">
    <source>
        <dbReference type="ARBA" id="ARBA00022833"/>
    </source>
</evidence>
<dbReference type="SMART" id="SM00066">
    <property type="entry name" value="GAL4"/>
    <property type="match status" value="1"/>
</dbReference>
<evidence type="ECO:0000256" key="4">
    <source>
        <dbReference type="ARBA" id="ARBA00023163"/>
    </source>
</evidence>
<dbReference type="InterPro" id="IPR036864">
    <property type="entry name" value="Zn2-C6_fun-type_DNA-bd_sf"/>
</dbReference>
<evidence type="ECO:0000256" key="3">
    <source>
        <dbReference type="ARBA" id="ARBA00023015"/>
    </source>
</evidence>
<dbReference type="Gene3D" id="4.10.240.10">
    <property type="entry name" value="Zn(2)-C6 fungal-type DNA-binding domain"/>
    <property type="match status" value="1"/>
</dbReference>
<sequence length="416" mass="46210">MSLTARERGNPPPRRKSCAACIKAKRRCDMALPACLRCSQRRVTCHYLNRCVSDQNIVRPQLDPMPGLLIEDGPCLSPETMRQLEGGGDDFNSVPSTIDTTALGSTFGHLEAFELPIDEDTLDLFQPSTALAPPTVRVFDAVPEVIANRLQWSIDAICTAPSTMVLENQTPWCHPLLYKDSMPRSIQDAHACCALYLAKNRVNSPIIFRSIESHVGDLLCSPAPNTPMDCLAHTQALLLYQIIRLFDGDIGARVSAERDLPAVESSGIALFAHTKFDHYPPSTELPLFPIAPTKTFWQDWILNESIRRTLLFTFYFLQAYRIISLQKGLKCDGKLGLCHSWTVSAHLWAARTPLEFADVWKNKKHFVVTNACFNDLGGPLQDAMADDIDTYGKIFITSLVGIDEAKGWFASRGGSL</sequence>